<feature type="region of interest" description="Disordered" evidence="1">
    <location>
        <begin position="1"/>
        <end position="43"/>
    </location>
</feature>
<dbReference type="SUPFAM" id="SSF53335">
    <property type="entry name" value="S-adenosyl-L-methionine-dependent methyltransferases"/>
    <property type="match status" value="1"/>
</dbReference>
<proteinExistence type="predicted"/>
<dbReference type="CDD" id="cd02440">
    <property type="entry name" value="AdoMet_MTases"/>
    <property type="match status" value="1"/>
</dbReference>
<evidence type="ECO:0000256" key="1">
    <source>
        <dbReference type="SAM" id="MobiDB-lite"/>
    </source>
</evidence>
<protein>
    <submittedName>
        <fullName evidence="3">Class I SAM-dependent methyltransferase</fullName>
        <ecNumber evidence="3">2.1.-.-</ecNumber>
    </submittedName>
</protein>
<dbReference type="InterPro" id="IPR013217">
    <property type="entry name" value="Methyltransf_12"/>
</dbReference>
<evidence type="ECO:0000259" key="2">
    <source>
        <dbReference type="Pfam" id="PF08242"/>
    </source>
</evidence>
<organism evidence="3 4">
    <name type="scientific">Pseudokineococcus basanitobsidens</name>
    <dbReference type="NCBI Taxonomy" id="1926649"/>
    <lineage>
        <taxon>Bacteria</taxon>
        <taxon>Bacillati</taxon>
        <taxon>Actinomycetota</taxon>
        <taxon>Actinomycetes</taxon>
        <taxon>Kineosporiales</taxon>
        <taxon>Kineosporiaceae</taxon>
        <taxon>Pseudokineococcus</taxon>
    </lineage>
</organism>
<name>A0ABU8RNK8_9ACTN</name>
<dbReference type="Proteomes" id="UP001387100">
    <property type="component" value="Unassembled WGS sequence"/>
</dbReference>
<keyword evidence="3" id="KW-0489">Methyltransferase</keyword>
<dbReference type="GO" id="GO:0008168">
    <property type="term" value="F:methyltransferase activity"/>
    <property type="evidence" value="ECO:0007669"/>
    <property type="project" value="UniProtKB-KW"/>
</dbReference>
<evidence type="ECO:0000313" key="3">
    <source>
        <dbReference type="EMBL" id="MEJ5946690.1"/>
    </source>
</evidence>
<feature type="compositionally biased region" description="Polar residues" evidence="1">
    <location>
        <begin position="1"/>
        <end position="10"/>
    </location>
</feature>
<dbReference type="GO" id="GO:0032259">
    <property type="term" value="P:methylation"/>
    <property type="evidence" value="ECO:0007669"/>
    <property type="project" value="UniProtKB-KW"/>
</dbReference>
<sequence>MSEPSTSEPGTSGRDAAQDGPGDEGAGAFAQATGRSLEEGSGAAQPNYKAYQLELMRPHVGRSLLEVGAGLGELAATFAAGMDLERHVVTDVDPGAVAQIARRFADRPEVEARRLDLDGDLPDIGTPVATVLASNVLEHLEDDAGALRRLSGLVEPGGTVVMFVPGYMQLYGDFDRRVGHVRRYTPATLRAAFDGAGLTTRLVTPVNMLGGIAWWAAVRRGGVGTPRPGLVTVYDRVVVPVTRVLEKVVTPPFGQSVLGVAEVPARR</sequence>
<evidence type="ECO:0000313" key="4">
    <source>
        <dbReference type="Proteomes" id="UP001387100"/>
    </source>
</evidence>
<dbReference type="Gene3D" id="3.40.50.150">
    <property type="entry name" value="Vaccinia Virus protein VP39"/>
    <property type="match status" value="1"/>
</dbReference>
<dbReference type="InterPro" id="IPR029063">
    <property type="entry name" value="SAM-dependent_MTases_sf"/>
</dbReference>
<feature type="domain" description="Methyltransferase type 12" evidence="2">
    <location>
        <begin position="65"/>
        <end position="159"/>
    </location>
</feature>
<dbReference type="EC" id="2.1.-.-" evidence="3"/>
<reference evidence="3 4" key="1">
    <citation type="journal article" date="2017" name="Int. J. Syst. Evol. Microbiol.">
        <title>Pseudokineococcus basanitobsidens sp. nov., isolated from volcanic rock.</title>
        <authorList>
            <person name="Lee D.W."/>
            <person name="Park M.Y."/>
            <person name="Kim J.J."/>
            <person name="Kim B.S."/>
        </authorList>
    </citation>
    <scope>NUCLEOTIDE SEQUENCE [LARGE SCALE GENOMIC DNA]</scope>
    <source>
        <strain evidence="3 4">DSM 103726</strain>
    </source>
</reference>
<dbReference type="Pfam" id="PF08242">
    <property type="entry name" value="Methyltransf_12"/>
    <property type="match status" value="1"/>
</dbReference>
<dbReference type="EMBL" id="JBBIAA010000030">
    <property type="protein sequence ID" value="MEJ5946690.1"/>
    <property type="molecule type" value="Genomic_DNA"/>
</dbReference>
<keyword evidence="4" id="KW-1185">Reference proteome</keyword>
<keyword evidence="3" id="KW-0808">Transferase</keyword>
<comment type="caution">
    <text evidence="3">The sequence shown here is derived from an EMBL/GenBank/DDBJ whole genome shotgun (WGS) entry which is preliminary data.</text>
</comment>
<gene>
    <name evidence="3" type="ORF">WDZ17_15430</name>
</gene>
<accession>A0ABU8RNK8</accession>
<dbReference type="RefSeq" id="WP_339576071.1">
    <property type="nucleotide sequence ID" value="NZ_JBBIAA010000030.1"/>
</dbReference>